<sequence>MLLGDLGQLQIVVYGRWATSFVLLDVLHLVGARSMELIIAERDAGSVGLRGASRHIHSGMVIAQSLLIVHRRRTARGYRCAGVAAPFHGVAGTDSATAQTEPCQRWRSAGLSSHRATNDGIRLDGFDVVLHSSLGRFLSASMQRAVAGPVRRRVHGAIVEV</sequence>
<name>A0A2M4C656_9DIPT</name>
<accession>A0A2M4C656</accession>
<dbReference type="EMBL" id="GGFJ01011652">
    <property type="protein sequence ID" value="MBW60793.1"/>
    <property type="molecule type" value="Transcribed_RNA"/>
</dbReference>
<proteinExistence type="predicted"/>
<reference evidence="1" key="1">
    <citation type="submission" date="2018-01" db="EMBL/GenBank/DDBJ databases">
        <title>An insight into the sialome of Amazonian anophelines.</title>
        <authorList>
            <person name="Ribeiro J.M."/>
            <person name="Scarpassa V."/>
            <person name="Calvo E."/>
        </authorList>
    </citation>
    <scope>NUCLEOTIDE SEQUENCE</scope>
    <source>
        <tissue evidence="1">Salivary glands</tissue>
    </source>
</reference>
<protein>
    <submittedName>
        <fullName evidence="1">Putative secreted protein</fullName>
    </submittedName>
</protein>
<evidence type="ECO:0000313" key="1">
    <source>
        <dbReference type="EMBL" id="MBW60793.1"/>
    </source>
</evidence>
<organism evidence="1">
    <name type="scientific">Anopheles marajoara</name>
    <dbReference type="NCBI Taxonomy" id="58244"/>
    <lineage>
        <taxon>Eukaryota</taxon>
        <taxon>Metazoa</taxon>
        <taxon>Ecdysozoa</taxon>
        <taxon>Arthropoda</taxon>
        <taxon>Hexapoda</taxon>
        <taxon>Insecta</taxon>
        <taxon>Pterygota</taxon>
        <taxon>Neoptera</taxon>
        <taxon>Endopterygota</taxon>
        <taxon>Diptera</taxon>
        <taxon>Nematocera</taxon>
        <taxon>Culicoidea</taxon>
        <taxon>Culicidae</taxon>
        <taxon>Anophelinae</taxon>
        <taxon>Anopheles</taxon>
    </lineage>
</organism>
<dbReference type="AlphaFoldDB" id="A0A2M4C656"/>